<dbReference type="SUPFAM" id="SSF48498">
    <property type="entry name" value="Tetracyclin repressor-like, C-terminal domain"/>
    <property type="match status" value="1"/>
</dbReference>
<name>A0ABW7JR40_9NOCA</name>
<evidence type="ECO:0000256" key="1">
    <source>
        <dbReference type="ARBA" id="ARBA00023125"/>
    </source>
</evidence>
<protein>
    <submittedName>
        <fullName evidence="4">TetR family transcriptional regulator</fullName>
    </submittedName>
</protein>
<evidence type="ECO:0000313" key="6">
    <source>
        <dbReference type="EMBL" id="MFH5242696.1"/>
    </source>
</evidence>
<keyword evidence="9" id="KW-1185">Reference proteome</keyword>
<dbReference type="EMBL" id="JBIMSP010000017">
    <property type="protein sequence ID" value="MFH5242696.1"/>
    <property type="molecule type" value="Genomic_DNA"/>
</dbReference>
<evidence type="ECO:0000313" key="5">
    <source>
        <dbReference type="EMBL" id="MFH5228661.1"/>
    </source>
</evidence>
<dbReference type="Gene3D" id="1.10.357.10">
    <property type="entry name" value="Tetracycline Repressor, domain 2"/>
    <property type="match status" value="1"/>
</dbReference>
<evidence type="ECO:0000313" key="7">
    <source>
        <dbReference type="Proteomes" id="UP001609175"/>
    </source>
</evidence>
<dbReference type="RefSeq" id="WP_395116246.1">
    <property type="nucleotide sequence ID" value="NZ_JBIMSN010000034.1"/>
</dbReference>
<evidence type="ECO:0000313" key="8">
    <source>
        <dbReference type="Proteomes" id="UP001609176"/>
    </source>
</evidence>
<organism evidence="4 7">
    <name type="scientific">Antrihabitans spumae</name>
    <dbReference type="NCBI Taxonomy" id="3373370"/>
    <lineage>
        <taxon>Bacteria</taxon>
        <taxon>Bacillati</taxon>
        <taxon>Actinomycetota</taxon>
        <taxon>Actinomycetes</taxon>
        <taxon>Mycobacteriales</taxon>
        <taxon>Nocardiaceae</taxon>
        <taxon>Antrihabitans</taxon>
    </lineage>
</organism>
<dbReference type="EMBL" id="JBIMSN010000034">
    <property type="protein sequence ID" value="MFH5228661.1"/>
    <property type="molecule type" value="Genomic_DNA"/>
</dbReference>
<dbReference type="PANTHER" id="PTHR30055">
    <property type="entry name" value="HTH-TYPE TRANSCRIPTIONAL REGULATOR RUTR"/>
    <property type="match status" value="1"/>
</dbReference>
<dbReference type="InterPro" id="IPR001647">
    <property type="entry name" value="HTH_TetR"/>
</dbReference>
<gene>
    <name evidence="6" type="ORF">ACHIPV_12490</name>
    <name evidence="4" type="ORF">ACHIPZ_20000</name>
    <name evidence="5" type="ORF">ACHIRB_08760</name>
</gene>
<accession>A0ABW7JR40</accession>
<dbReference type="Proteomes" id="UP001609175">
    <property type="component" value="Unassembled WGS sequence"/>
</dbReference>
<dbReference type="InterPro" id="IPR009057">
    <property type="entry name" value="Homeodomain-like_sf"/>
</dbReference>
<feature type="DNA-binding region" description="H-T-H motif" evidence="2">
    <location>
        <begin position="34"/>
        <end position="53"/>
    </location>
</feature>
<evidence type="ECO:0000259" key="3">
    <source>
        <dbReference type="PROSITE" id="PS50977"/>
    </source>
</evidence>
<dbReference type="PRINTS" id="PR00455">
    <property type="entry name" value="HTHTETR"/>
</dbReference>
<evidence type="ECO:0000313" key="4">
    <source>
        <dbReference type="EMBL" id="MFH5210470.1"/>
    </source>
</evidence>
<evidence type="ECO:0000313" key="9">
    <source>
        <dbReference type="Proteomes" id="UP001609219"/>
    </source>
</evidence>
<sequence length="227" mass="25069">MTESRSAEDGQTSVRDEFVDAAYRLIDAQGPDPSMDDIAREANTSKPRLYRYFADKDDLYRAVAQRMADDIFRRIRPDFNFVLSSPETTLGETIRAFTDVVAEHPGVFRFLARGRSQYGGEGTGFPLDIGRDVARKMVSIAEAVLKSVEVETSGMELAIYAAVGAMLASADYWLESTPAGDPLDKDNFVVVVTPLIWGIIDSHLKRLGVVIDADQPIFVSLAKIREG</sequence>
<keyword evidence="1 2" id="KW-0238">DNA-binding</keyword>
<dbReference type="InterPro" id="IPR036271">
    <property type="entry name" value="Tet_transcr_reg_TetR-rel_C_sf"/>
</dbReference>
<evidence type="ECO:0000256" key="2">
    <source>
        <dbReference type="PROSITE-ProRule" id="PRU00335"/>
    </source>
</evidence>
<dbReference type="Proteomes" id="UP001609176">
    <property type="component" value="Unassembled WGS sequence"/>
</dbReference>
<dbReference type="PANTHER" id="PTHR30055:SF160">
    <property type="entry name" value="TRANSCRIPTIONAL REGULATORY PROTEIN (PROBABLY ASNC-FAMILY)-RELATED"/>
    <property type="match status" value="1"/>
</dbReference>
<comment type="caution">
    <text evidence="4">The sequence shown here is derived from an EMBL/GenBank/DDBJ whole genome shotgun (WGS) entry which is preliminary data.</text>
</comment>
<dbReference type="Proteomes" id="UP001609219">
    <property type="component" value="Unassembled WGS sequence"/>
</dbReference>
<dbReference type="PROSITE" id="PS50977">
    <property type="entry name" value="HTH_TETR_2"/>
    <property type="match status" value="1"/>
</dbReference>
<dbReference type="SUPFAM" id="SSF46689">
    <property type="entry name" value="Homeodomain-like"/>
    <property type="match status" value="1"/>
</dbReference>
<dbReference type="EMBL" id="JBIMSO010000061">
    <property type="protein sequence ID" value="MFH5210470.1"/>
    <property type="molecule type" value="Genomic_DNA"/>
</dbReference>
<proteinExistence type="predicted"/>
<dbReference type="Pfam" id="PF00440">
    <property type="entry name" value="TetR_N"/>
    <property type="match status" value="1"/>
</dbReference>
<feature type="domain" description="HTH tetR-type" evidence="3">
    <location>
        <begin position="12"/>
        <end position="71"/>
    </location>
</feature>
<dbReference type="InterPro" id="IPR050109">
    <property type="entry name" value="HTH-type_TetR-like_transc_reg"/>
</dbReference>
<reference evidence="7 8" key="1">
    <citation type="submission" date="2024-10" db="EMBL/GenBank/DDBJ databases">
        <authorList>
            <person name="Riesco R."/>
        </authorList>
    </citation>
    <scope>NUCLEOTIDE SEQUENCE [LARGE SCALE GENOMIC DNA]</scope>
    <source>
        <strain evidence="6 8">NCIMB 15448</strain>
        <strain evidence="4 7">NCIMB 15449</strain>
        <strain evidence="5 9">NCIMB 15450</strain>
    </source>
</reference>